<evidence type="ECO:0000256" key="1">
    <source>
        <dbReference type="PROSITE-ProRule" id="PRU00169"/>
    </source>
</evidence>
<dbReference type="InterPro" id="IPR011006">
    <property type="entry name" value="CheY-like_superfamily"/>
</dbReference>
<dbReference type="SUPFAM" id="SSF52172">
    <property type="entry name" value="CheY-like"/>
    <property type="match status" value="1"/>
</dbReference>
<evidence type="ECO:0000313" key="4">
    <source>
        <dbReference type="Proteomes" id="UP000703674"/>
    </source>
</evidence>
<keyword evidence="1" id="KW-0597">Phosphoprotein</keyword>
<evidence type="ECO:0000313" key="3">
    <source>
        <dbReference type="EMBL" id="NJW53046.1"/>
    </source>
</evidence>
<protein>
    <submittedName>
        <fullName evidence="3">Response regulator</fullName>
    </submittedName>
</protein>
<feature type="domain" description="Response regulatory" evidence="2">
    <location>
        <begin position="6"/>
        <end position="130"/>
    </location>
</feature>
<name>A0ABX1CXP9_9FLAO</name>
<dbReference type="Proteomes" id="UP000703674">
    <property type="component" value="Unassembled WGS sequence"/>
</dbReference>
<evidence type="ECO:0000259" key="2">
    <source>
        <dbReference type="PROSITE" id="PS50110"/>
    </source>
</evidence>
<dbReference type="RefSeq" id="WP_168138146.1">
    <property type="nucleotide sequence ID" value="NZ_JAAVJR010000004.1"/>
</dbReference>
<dbReference type="Gene3D" id="3.40.50.2300">
    <property type="match status" value="1"/>
</dbReference>
<organism evidence="3 4">
    <name type="scientific">Salinimicrobium oceani</name>
    <dbReference type="NCBI Taxonomy" id="2722702"/>
    <lineage>
        <taxon>Bacteria</taxon>
        <taxon>Pseudomonadati</taxon>
        <taxon>Bacteroidota</taxon>
        <taxon>Flavobacteriia</taxon>
        <taxon>Flavobacteriales</taxon>
        <taxon>Flavobacteriaceae</taxon>
        <taxon>Salinimicrobium</taxon>
    </lineage>
</organism>
<gene>
    <name evidence="3" type="ORF">HC175_08940</name>
</gene>
<sequence>MKKHYHYLVVDDDSTSNLICNFTIQRFDKEARISLFRDPLEALNFIEETGFQDEICILFLDVNMPTLSGFEFLILFEKLPKEVREQYWIYMLTSSIEDFSSKAKEFTAVKDFLSKPLKLPYLEKIQQEVLAKMI</sequence>
<dbReference type="Pfam" id="PF00072">
    <property type="entry name" value="Response_reg"/>
    <property type="match status" value="1"/>
</dbReference>
<feature type="modified residue" description="4-aspartylphosphate" evidence="1">
    <location>
        <position position="61"/>
    </location>
</feature>
<dbReference type="PROSITE" id="PS50110">
    <property type="entry name" value="RESPONSE_REGULATORY"/>
    <property type="match status" value="1"/>
</dbReference>
<proteinExistence type="predicted"/>
<reference evidence="3 4" key="1">
    <citation type="submission" date="2020-03" db="EMBL/GenBank/DDBJ databases">
        <title>Salinimicrobium sp. nov, isolated from SCS.</title>
        <authorList>
            <person name="Cao W.R."/>
        </authorList>
    </citation>
    <scope>NUCLEOTIDE SEQUENCE [LARGE SCALE GENOMIC DNA]</scope>
    <source>
        <strain evidence="4">J15B91</strain>
    </source>
</reference>
<keyword evidence="4" id="KW-1185">Reference proteome</keyword>
<dbReference type="EMBL" id="JAAVJR010000004">
    <property type="protein sequence ID" value="NJW53046.1"/>
    <property type="molecule type" value="Genomic_DNA"/>
</dbReference>
<accession>A0ABX1CXP9</accession>
<comment type="caution">
    <text evidence="3">The sequence shown here is derived from an EMBL/GenBank/DDBJ whole genome shotgun (WGS) entry which is preliminary data.</text>
</comment>
<dbReference type="InterPro" id="IPR001789">
    <property type="entry name" value="Sig_transdc_resp-reg_receiver"/>
</dbReference>